<keyword evidence="5" id="KW-1185">Reference proteome</keyword>
<name>A0A8K1FNC3_PYTOL</name>
<dbReference type="InterPro" id="IPR036770">
    <property type="entry name" value="Ankyrin_rpt-contain_sf"/>
</dbReference>
<dbReference type="Pfam" id="PF00023">
    <property type="entry name" value="Ank"/>
    <property type="match status" value="1"/>
</dbReference>
<evidence type="ECO:0000256" key="2">
    <source>
        <dbReference type="ARBA" id="ARBA00023043"/>
    </source>
</evidence>
<evidence type="ECO:0000256" key="3">
    <source>
        <dbReference type="PROSITE-ProRule" id="PRU00023"/>
    </source>
</evidence>
<evidence type="ECO:0000313" key="4">
    <source>
        <dbReference type="EMBL" id="TMW67169.1"/>
    </source>
</evidence>
<dbReference type="SMART" id="SM00248">
    <property type="entry name" value="ANK"/>
    <property type="match status" value="5"/>
</dbReference>
<dbReference type="InterPro" id="IPR002110">
    <property type="entry name" value="Ankyrin_rpt"/>
</dbReference>
<feature type="repeat" description="ANK" evidence="3">
    <location>
        <begin position="322"/>
        <end position="356"/>
    </location>
</feature>
<dbReference type="OrthoDB" id="3564374at2759"/>
<comment type="caution">
    <text evidence="4">The sequence shown here is derived from an EMBL/GenBank/DDBJ whole genome shotgun (WGS) entry which is preliminary data.</text>
</comment>
<reference evidence="4" key="1">
    <citation type="submission" date="2019-03" db="EMBL/GenBank/DDBJ databases">
        <title>Long read genome sequence of the mycoparasitic Pythium oligandrum ATCC 38472 isolated from sugarbeet rhizosphere.</title>
        <authorList>
            <person name="Gaulin E."/>
        </authorList>
    </citation>
    <scope>NUCLEOTIDE SEQUENCE</scope>
    <source>
        <strain evidence="4">ATCC 38472_TT</strain>
    </source>
</reference>
<keyword evidence="1" id="KW-0677">Repeat</keyword>
<dbReference type="AlphaFoldDB" id="A0A8K1FNC3"/>
<dbReference type="PROSITE" id="PS50088">
    <property type="entry name" value="ANK_REPEAT"/>
    <property type="match status" value="1"/>
</dbReference>
<dbReference type="Gene3D" id="1.25.40.20">
    <property type="entry name" value="Ankyrin repeat-containing domain"/>
    <property type="match status" value="2"/>
</dbReference>
<organism evidence="4 5">
    <name type="scientific">Pythium oligandrum</name>
    <name type="common">Mycoparasitic fungus</name>
    <dbReference type="NCBI Taxonomy" id="41045"/>
    <lineage>
        <taxon>Eukaryota</taxon>
        <taxon>Sar</taxon>
        <taxon>Stramenopiles</taxon>
        <taxon>Oomycota</taxon>
        <taxon>Peronosporomycetes</taxon>
        <taxon>Pythiales</taxon>
        <taxon>Pythiaceae</taxon>
        <taxon>Pythium</taxon>
    </lineage>
</organism>
<dbReference type="Pfam" id="PF12796">
    <property type="entry name" value="Ank_2"/>
    <property type="match status" value="1"/>
</dbReference>
<dbReference type="EMBL" id="SPLM01000005">
    <property type="protein sequence ID" value="TMW67169.1"/>
    <property type="molecule type" value="Genomic_DNA"/>
</dbReference>
<dbReference type="GO" id="GO:0005737">
    <property type="term" value="C:cytoplasm"/>
    <property type="evidence" value="ECO:0007669"/>
    <property type="project" value="TreeGrafter"/>
</dbReference>
<evidence type="ECO:0000313" key="5">
    <source>
        <dbReference type="Proteomes" id="UP000794436"/>
    </source>
</evidence>
<evidence type="ECO:0000256" key="1">
    <source>
        <dbReference type="ARBA" id="ARBA00022737"/>
    </source>
</evidence>
<keyword evidence="2 3" id="KW-0040">ANK repeat</keyword>
<proteinExistence type="predicted"/>
<accession>A0A8K1FNC3</accession>
<dbReference type="PANTHER" id="PTHR24198">
    <property type="entry name" value="ANKYRIN REPEAT AND PROTEIN KINASE DOMAIN-CONTAINING PROTEIN"/>
    <property type="match status" value="1"/>
</dbReference>
<sequence length="427" mass="47764">MEEFPQRALFQAAVERDVDAVRVFFAQPSVASAVARSNADHRRTREIALALDESPFCETFRFHHAPRNWYTYFPSDRSDELRGFLFHLIIHHERLEVLQWFLSAEACEVVADTMRGVLDHLSANVIRMRGRDNTDVLELIFESYLFVEVLSPIERKHALQDLMDQAILHNRPDLIRFIVAHGVEVNGFFSRVAPLEYCASTGSTGSVKKLVESGVFGVLYNQLGRSVSFRNSEVTRALLASGVDMRGVPGRWTPLHTAVKEREMDIVETLVVHALVDVNARMVGGSTALMDCVSDDIWSDSGFPIVVFLLENGADAQLRTRTGTTAIHFAATSEVVNEKTLDLLLKHGPDLINAQDDEGTTPLLSMVQPYSFSFAIDDLDAMLSRGADPYLANSRGETAYKELMKDARGRAYVASRPHFFPSQEGDN</sequence>
<dbReference type="PROSITE" id="PS50297">
    <property type="entry name" value="ANK_REP_REGION"/>
    <property type="match status" value="1"/>
</dbReference>
<dbReference type="Proteomes" id="UP000794436">
    <property type="component" value="Unassembled WGS sequence"/>
</dbReference>
<gene>
    <name evidence="4" type="ORF">Poli38472_012285</name>
</gene>
<dbReference type="PANTHER" id="PTHR24198:SF165">
    <property type="entry name" value="ANKYRIN REPEAT-CONTAINING PROTEIN-RELATED"/>
    <property type="match status" value="1"/>
</dbReference>
<evidence type="ECO:0008006" key="6">
    <source>
        <dbReference type="Google" id="ProtNLM"/>
    </source>
</evidence>
<protein>
    <recommendedName>
        <fullName evidence="6">Ankyrin</fullName>
    </recommendedName>
</protein>
<dbReference type="SUPFAM" id="SSF48403">
    <property type="entry name" value="Ankyrin repeat"/>
    <property type="match status" value="1"/>
</dbReference>